<reference evidence="2 3" key="2">
    <citation type="journal article" date="2009" name="PLoS ONE">
        <title>An integrated genetic and cytogenetic map of the cucumber genome.</title>
        <authorList>
            <person name="Ren Y."/>
            <person name="Zhang Z."/>
            <person name="Liu J."/>
            <person name="Staub J.E."/>
            <person name="Han Y."/>
            <person name="Cheng Z."/>
            <person name="Li X."/>
            <person name="Lu J."/>
            <person name="Miao H."/>
            <person name="Kang H."/>
            <person name="Xie B."/>
            <person name="Gu X."/>
            <person name="Wang X."/>
            <person name="Du Y."/>
            <person name="Jin W."/>
            <person name="Huang S."/>
        </authorList>
    </citation>
    <scope>NUCLEOTIDE SEQUENCE [LARGE SCALE GENOMIC DNA]</scope>
    <source>
        <strain evidence="3">cv. 9930</strain>
    </source>
</reference>
<feature type="domain" description="Serine-threonine/tyrosine-protein kinase catalytic" evidence="1">
    <location>
        <begin position="37"/>
        <end position="145"/>
    </location>
</feature>
<dbReference type="EMBL" id="CM002922">
    <property type="protein sequence ID" value="KGN65621.1"/>
    <property type="molecule type" value="Genomic_DNA"/>
</dbReference>
<dbReference type="GO" id="GO:0004672">
    <property type="term" value="F:protein kinase activity"/>
    <property type="evidence" value="ECO:0007669"/>
    <property type="project" value="InterPro"/>
</dbReference>
<keyword evidence="3" id="KW-1185">Reference proteome</keyword>
<evidence type="ECO:0000259" key="1">
    <source>
        <dbReference type="Pfam" id="PF07714"/>
    </source>
</evidence>
<sequence length="159" mass="18304">MQIFVSLFSCPLLFAFDFVYVITNLKQRFCFLHWLLQAELGLDGIVSRRGDIYSYGVLLMETFTRKKPTDQMFCGGEMSLREWVAKSYPHSITDVFEDSALLTKNDETLKHRTEIECLTSIISLALSCTVESPEKRPSAKHVLDSLNNIKTAFMKYERS</sequence>
<name>A0A0A0M088_CUCSA</name>
<dbReference type="InterPro" id="IPR051564">
    <property type="entry name" value="LRR_receptor-like_kinase"/>
</dbReference>
<dbReference type="Pfam" id="PF07714">
    <property type="entry name" value="PK_Tyr_Ser-Thr"/>
    <property type="match status" value="1"/>
</dbReference>
<dbReference type="STRING" id="3659.A0A0A0M088"/>
<gene>
    <name evidence="2" type="ORF">Csa_1G470370</name>
</gene>
<protein>
    <recommendedName>
        <fullName evidence="1">Serine-threonine/tyrosine-protein kinase catalytic domain-containing protein</fullName>
    </recommendedName>
</protein>
<accession>A0A0A0M088</accession>
<reference evidence="2 3" key="4">
    <citation type="journal article" date="2011" name="BMC Genomics">
        <title>RNA-Seq improves annotation of protein-coding genes in the cucumber genome.</title>
        <authorList>
            <person name="Li Z."/>
            <person name="Zhang Z."/>
            <person name="Yan P."/>
            <person name="Huang S."/>
            <person name="Fei Z."/>
            <person name="Lin K."/>
        </authorList>
    </citation>
    <scope>NUCLEOTIDE SEQUENCE [LARGE SCALE GENOMIC DNA]</scope>
    <source>
        <strain evidence="3">cv. 9930</strain>
    </source>
</reference>
<dbReference type="Gene3D" id="1.10.510.10">
    <property type="entry name" value="Transferase(Phosphotransferase) domain 1"/>
    <property type="match status" value="1"/>
</dbReference>
<dbReference type="InterPro" id="IPR011009">
    <property type="entry name" value="Kinase-like_dom_sf"/>
</dbReference>
<reference evidence="2 3" key="3">
    <citation type="journal article" date="2010" name="BMC Genomics">
        <title>Transcriptome sequencing and comparative analysis of cucumber flowers with different sex types.</title>
        <authorList>
            <person name="Guo S."/>
            <person name="Zheng Y."/>
            <person name="Joung J.G."/>
            <person name="Liu S."/>
            <person name="Zhang Z."/>
            <person name="Crasta O.R."/>
            <person name="Sobral B.W."/>
            <person name="Xu Y."/>
            <person name="Huang S."/>
            <person name="Fei Z."/>
        </authorList>
    </citation>
    <scope>NUCLEOTIDE SEQUENCE [LARGE SCALE GENOMIC DNA]</scope>
    <source>
        <strain evidence="3">cv. 9930</strain>
    </source>
</reference>
<dbReference type="PANTHER" id="PTHR48055">
    <property type="entry name" value="LEUCINE-RICH REPEAT RECEPTOR PROTEIN KINASE EMS1"/>
    <property type="match status" value="1"/>
</dbReference>
<evidence type="ECO:0000313" key="2">
    <source>
        <dbReference type="EMBL" id="KGN65621.1"/>
    </source>
</evidence>
<dbReference type="OMA" id="QWINASI"/>
<dbReference type="InterPro" id="IPR001245">
    <property type="entry name" value="Ser-Thr/Tyr_kinase_cat_dom"/>
</dbReference>
<organism evidence="2 3">
    <name type="scientific">Cucumis sativus</name>
    <name type="common">Cucumber</name>
    <dbReference type="NCBI Taxonomy" id="3659"/>
    <lineage>
        <taxon>Eukaryota</taxon>
        <taxon>Viridiplantae</taxon>
        <taxon>Streptophyta</taxon>
        <taxon>Embryophyta</taxon>
        <taxon>Tracheophyta</taxon>
        <taxon>Spermatophyta</taxon>
        <taxon>Magnoliopsida</taxon>
        <taxon>eudicotyledons</taxon>
        <taxon>Gunneridae</taxon>
        <taxon>Pentapetalae</taxon>
        <taxon>rosids</taxon>
        <taxon>fabids</taxon>
        <taxon>Cucurbitales</taxon>
        <taxon>Cucurbitaceae</taxon>
        <taxon>Benincaseae</taxon>
        <taxon>Cucumis</taxon>
    </lineage>
</organism>
<dbReference type="Proteomes" id="UP000029981">
    <property type="component" value="Chromosome 1"/>
</dbReference>
<dbReference type="PANTHER" id="PTHR48055:SF57">
    <property type="entry name" value="PROTEIN KINASE DOMAIN-CONTAINING PROTEIN"/>
    <property type="match status" value="1"/>
</dbReference>
<dbReference type="AlphaFoldDB" id="A0A0A0M088"/>
<proteinExistence type="predicted"/>
<dbReference type="Gramene" id="KGN65621">
    <property type="protein sequence ID" value="KGN65621"/>
    <property type="gene ID" value="Csa_1G470370"/>
</dbReference>
<evidence type="ECO:0000313" key="3">
    <source>
        <dbReference type="Proteomes" id="UP000029981"/>
    </source>
</evidence>
<dbReference type="SUPFAM" id="SSF56112">
    <property type="entry name" value="Protein kinase-like (PK-like)"/>
    <property type="match status" value="1"/>
</dbReference>
<reference evidence="2 3" key="1">
    <citation type="journal article" date="2009" name="Nat. Genet.">
        <title>The genome of the cucumber, Cucumis sativus L.</title>
        <authorList>
            <person name="Huang S."/>
            <person name="Li R."/>
            <person name="Zhang Z."/>
            <person name="Li L."/>
            <person name="Gu X."/>
            <person name="Fan W."/>
            <person name="Lucas W.J."/>
            <person name="Wang X."/>
            <person name="Xie B."/>
            <person name="Ni P."/>
            <person name="Ren Y."/>
            <person name="Zhu H."/>
            <person name="Li J."/>
            <person name="Lin K."/>
            <person name="Jin W."/>
            <person name="Fei Z."/>
            <person name="Li G."/>
            <person name="Staub J."/>
            <person name="Kilian A."/>
            <person name="van der Vossen E.A."/>
            <person name="Wu Y."/>
            <person name="Guo J."/>
            <person name="He J."/>
            <person name="Jia Z."/>
            <person name="Ren Y."/>
            <person name="Tian G."/>
            <person name="Lu Y."/>
            <person name="Ruan J."/>
            <person name="Qian W."/>
            <person name="Wang M."/>
            <person name="Huang Q."/>
            <person name="Li B."/>
            <person name="Xuan Z."/>
            <person name="Cao J."/>
            <person name="Asan"/>
            <person name="Wu Z."/>
            <person name="Zhang J."/>
            <person name="Cai Q."/>
            <person name="Bai Y."/>
            <person name="Zhao B."/>
            <person name="Han Y."/>
            <person name="Li Y."/>
            <person name="Li X."/>
            <person name="Wang S."/>
            <person name="Shi Q."/>
            <person name="Liu S."/>
            <person name="Cho W.K."/>
            <person name="Kim J.Y."/>
            <person name="Xu Y."/>
            <person name="Heller-Uszynska K."/>
            <person name="Miao H."/>
            <person name="Cheng Z."/>
            <person name="Zhang S."/>
            <person name="Wu J."/>
            <person name="Yang Y."/>
            <person name="Kang H."/>
            <person name="Li M."/>
            <person name="Liang H."/>
            <person name="Ren X."/>
            <person name="Shi Z."/>
            <person name="Wen M."/>
            <person name="Jian M."/>
            <person name="Yang H."/>
            <person name="Zhang G."/>
            <person name="Yang Z."/>
            <person name="Chen R."/>
            <person name="Liu S."/>
            <person name="Li J."/>
            <person name="Ma L."/>
            <person name="Liu H."/>
            <person name="Zhou Y."/>
            <person name="Zhao J."/>
            <person name="Fang X."/>
            <person name="Li G."/>
            <person name="Fang L."/>
            <person name="Li Y."/>
            <person name="Liu D."/>
            <person name="Zheng H."/>
            <person name="Zhang Y."/>
            <person name="Qin N."/>
            <person name="Li Z."/>
            <person name="Yang G."/>
            <person name="Yang S."/>
            <person name="Bolund L."/>
            <person name="Kristiansen K."/>
            <person name="Zheng H."/>
            <person name="Li S."/>
            <person name="Zhang X."/>
            <person name="Yang H."/>
            <person name="Wang J."/>
            <person name="Sun R."/>
            <person name="Zhang B."/>
            <person name="Jiang S."/>
            <person name="Wang J."/>
            <person name="Du Y."/>
            <person name="Li S."/>
        </authorList>
    </citation>
    <scope>NUCLEOTIDE SEQUENCE [LARGE SCALE GENOMIC DNA]</scope>
    <source>
        <strain evidence="3">cv. 9930</strain>
    </source>
</reference>